<comment type="caution">
    <text evidence="3">The sequence shown here is derived from an EMBL/GenBank/DDBJ whole genome shotgun (WGS) entry which is preliminary data.</text>
</comment>
<name>A0ABT8L3V2_9BACT</name>
<evidence type="ECO:0000256" key="1">
    <source>
        <dbReference type="SAM" id="Phobius"/>
    </source>
</evidence>
<dbReference type="PANTHER" id="PTHR43739">
    <property type="entry name" value="XYLOGLUCANASE (EUROFUNG)"/>
    <property type="match status" value="1"/>
</dbReference>
<keyword evidence="1" id="KW-0812">Transmembrane</keyword>
<dbReference type="SUPFAM" id="SSF110296">
    <property type="entry name" value="Oligoxyloglucan reducing end-specific cellobiohydrolase"/>
    <property type="match status" value="2"/>
</dbReference>
<keyword evidence="4" id="KW-1185">Reference proteome</keyword>
<keyword evidence="1" id="KW-1133">Transmembrane helix</keyword>
<evidence type="ECO:0000313" key="4">
    <source>
        <dbReference type="Proteomes" id="UP001172083"/>
    </source>
</evidence>
<dbReference type="Gene3D" id="2.60.40.4070">
    <property type="match status" value="1"/>
</dbReference>
<dbReference type="InterPro" id="IPR025965">
    <property type="entry name" value="FlgD/Vpr_Ig-like"/>
</dbReference>
<keyword evidence="1" id="KW-0472">Membrane</keyword>
<evidence type="ECO:0000313" key="3">
    <source>
        <dbReference type="EMBL" id="MDN5211475.1"/>
    </source>
</evidence>
<dbReference type="Proteomes" id="UP001172083">
    <property type="component" value="Unassembled WGS sequence"/>
</dbReference>
<feature type="domain" description="FlgD/Vpr Ig-like" evidence="2">
    <location>
        <begin position="874"/>
        <end position="932"/>
    </location>
</feature>
<evidence type="ECO:0000259" key="2">
    <source>
        <dbReference type="Pfam" id="PF13860"/>
    </source>
</evidence>
<dbReference type="InterPro" id="IPR052025">
    <property type="entry name" value="Xyloglucanase_GH74"/>
</dbReference>
<dbReference type="InterPro" id="IPR015943">
    <property type="entry name" value="WD40/YVTN_repeat-like_dom_sf"/>
</dbReference>
<reference evidence="3" key="1">
    <citation type="submission" date="2023-06" db="EMBL/GenBank/DDBJ databases">
        <title>Genomic of Agaribacillus aureum.</title>
        <authorList>
            <person name="Wang G."/>
        </authorList>
    </citation>
    <scope>NUCLEOTIDE SEQUENCE</scope>
    <source>
        <strain evidence="3">BMA12</strain>
    </source>
</reference>
<dbReference type="PANTHER" id="PTHR43739:SF5">
    <property type="entry name" value="EXO-ALPHA-SIALIDASE"/>
    <property type="match status" value="1"/>
</dbReference>
<dbReference type="Gene3D" id="2.130.10.10">
    <property type="entry name" value="YVTN repeat-like/Quinoprotein amine dehydrogenase"/>
    <property type="match status" value="4"/>
</dbReference>
<dbReference type="NCBIfam" id="TIGR04183">
    <property type="entry name" value="Por_Secre_tail"/>
    <property type="match status" value="1"/>
</dbReference>
<dbReference type="CDD" id="cd15482">
    <property type="entry name" value="Sialidase_non-viral"/>
    <property type="match status" value="1"/>
</dbReference>
<dbReference type="RefSeq" id="WP_346756808.1">
    <property type="nucleotide sequence ID" value="NZ_JAUJEB010000001.1"/>
</dbReference>
<dbReference type="InterPro" id="IPR026444">
    <property type="entry name" value="Secre_tail"/>
</dbReference>
<proteinExistence type="predicted"/>
<organism evidence="3 4">
    <name type="scientific">Agaribacillus aureus</name>
    <dbReference type="NCBI Taxonomy" id="3051825"/>
    <lineage>
        <taxon>Bacteria</taxon>
        <taxon>Pseudomonadati</taxon>
        <taxon>Bacteroidota</taxon>
        <taxon>Cytophagia</taxon>
        <taxon>Cytophagales</taxon>
        <taxon>Splendidivirgaceae</taxon>
        <taxon>Agaribacillus</taxon>
    </lineage>
</organism>
<feature type="transmembrane region" description="Helical" evidence="1">
    <location>
        <begin position="12"/>
        <end position="31"/>
    </location>
</feature>
<dbReference type="Pfam" id="PF13860">
    <property type="entry name" value="FlgD_ig"/>
    <property type="match status" value="1"/>
</dbReference>
<dbReference type="EMBL" id="JAUJEB010000001">
    <property type="protein sequence ID" value="MDN5211475.1"/>
    <property type="molecule type" value="Genomic_DNA"/>
</dbReference>
<protein>
    <submittedName>
        <fullName evidence="3">FlgD immunoglobulin-like domain containing protein</fullName>
    </submittedName>
</protein>
<accession>A0ABT8L3V2</accession>
<sequence length="953" mass="103871">MNVDKRIIAKHTLITIIFLIPVYILFHFSYLRPAPKEKVPFSGPEAIDIAEFEQKATIGVKEDIEARTAYETRMLIDPVSGHIPADIRKKELFFSRKLPTRGASRLNSRRSTTYEITDTDWVPSGPFAIGGRTRALALDITDENTILAGGTSGGMWRSDDSGASWTKVTAPQDLHSVTCIAQDTRTGEENAWYYGTGELSGNSARGGGGAIYRGDGIFKSTNGGLSWTLLPSTAGGEPNNFTNAFQFVWNIVTNPNNDDEDEVLAATFGGIQRSTDGGNSWNYVLGEPTNNSSLFTDIALSKDGVFYATMSESSGTSSNSSAFRGIYRSTDGENWTNIIPNNFPRDFDRMVIGISDANPNVVYFLASSDPNDLWKYTYLFGDGTGAGGRWNNLTDNIPMFGGSVGDFDSQGSYNMVIRVHPEDENIVFVGGTNLYRSTDGFATTGNTTWIGGYSTLNDITNYVGHHPDQHNLLFLPSNPDVAISSHDGGISISNDITAPVVGWTSLNNGYITTQFYALAISESAENNIIVGGMQDNGSYMTSSTQLNGEWKRLLGGDGGYAAVGHNGTNVYVSSQNGRIIRYFKKEDEFISVARVDPSMAGQVPGQGLLFITPFILDPHNNSKMYVAGGDRIWRNNNVTQIPGSTDSTAINWFDLPDTRIGAGQVTSLAISTTPKNILYYGTSTGSIFKVTDADSFQPKKENLTPNSAIMGGYVSCIDIDPTNADNILVVFSNYNLQSIYQSVDGGQTFVPVGGNLEENSDGSGSGPSVRWAKIIPKLNNEYLYLAGTSTGLYSTENLAGDNTIWAQEGPDVIGNVVVPMIQYRQEDGMVAISTHGNGVYTKTFDNVLKLPEEPTANDFSLLQNFPNPFSDFTTIRFNLPQQSVARIKIFDSQGKQVRVLLLTTQFEGENEVIWDGKDGNGVNVSNGIYFYSLDYGVTSFIDEPLTKRIILTR</sequence>
<gene>
    <name evidence="3" type="ORF">QQ020_05415</name>
</gene>